<evidence type="ECO:0000256" key="5">
    <source>
        <dbReference type="ARBA" id="ARBA00022737"/>
    </source>
</evidence>
<evidence type="ECO:0000256" key="7">
    <source>
        <dbReference type="ARBA" id="ARBA00022771"/>
    </source>
</evidence>
<dbReference type="InterPro" id="IPR000756">
    <property type="entry name" value="Diacylglycerol_kin_accessory"/>
</dbReference>
<dbReference type="SMART" id="SM00046">
    <property type="entry name" value="DAGKc"/>
    <property type="match status" value="1"/>
</dbReference>
<evidence type="ECO:0000259" key="13">
    <source>
        <dbReference type="PROSITE" id="PS50081"/>
    </source>
</evidence>
<dbReference type="InterPro" id="IPR020454">
    <property type="entry name" value="DAG/PE-bd"/>
</dbReference>
<comment type="subcellular location">
    <subcellularLocation>
        <location evidence="1">Membrane</location>
    </subcellularLocation>
</comment>
<comment type="similarity">
    <text evidence="2 12">Belongs to the eukaryotic diacylglycerol kinase family.</text>
</comment>
<evidence type="ECO:0000313" key="15">
    <source>
        <dbReference type="Proteomes" id="UP001652625"/>
    </source>
</evidence>
<dbReference type="InterPro" id="IPR001206">
    <property type="entry name" value="Diacylglycerol_kinase_cat_dom"/>
</dbReference>
<proteinExistence type="inferred from homology"/>
<keyword evidence="8 12" id="KW-0418">Kinase</keyword>
<reference evidence="16" key="1">
    <citation type="submission" date="2025-08" db="UniProtKB">
        <authorList>
            <consortium name="RefSeq"/>
        </authorList>
    </citation>
    <scope>IDENTIFICATION</scope>
</reference>
<keyword evidence="6 12" id="KW-0547">Nucleotide-binding</keyword>
<dbReference type="SUPFAM" id="SSF57889">
    <property type="entry name" value="Cysteine-rich domain"/>
    <property type="match status" value="2"/>
</dbReference>
<dbReference type="PANTHER" id="PTHR11255">
    <property type="entry name" value="DIACYLGLYCEROL KINASE"/>
    <property type="match status" value="1"/>
</dbReference>
<keyword evidence="3 12" id="KW-0808">Transferase</keyword>
<dbReference type="PRINTS" id="PR00008">
    <property type="entry name" value="DAGPEDOMAIN"/>
</dbReference>
<evidence type="ECO:0000256" key="11">
    <source>
        <dbReference type="ARBA" id="ARBA00023136"/>
    </source>
</evidence>
<evidence type="ECO:0000256" key="2">
    <source>
        <dbReference type="ARBA" id="ARBA00009280"/>
    </source>
</evidence>
<dbReference type="InterPro" id="IPR017438">
    <property type="entry name" value="ATP-NAD_kinase_N"/>
</dbReference>
<keyword evidence="7" id="KW-0863">Zinc-finger</keyword>
<organism evidence="15 16">
    <name type="scientific">Hydra vulgaris</name>
    <name type="common">Hydra</name>
    <name type="synonym">Hydra attenuata</name>
    <dbReference type="NCBI Taxonomy" id="6087"/>
    <lineage>
        <taxon>Eukaryota</taxon>
        <taxon>Metazoa</taxon>
        <taxon>Cnidaria</taxon>
        <taxon>Hydrozoa</taxon>
        <taxon>Hydroidolina</taxon>
        <taxon>Anthoathecata</taxon>
        <taxon>Aplanulata</taxon>
        <taxon>Hydridae</taxon>
        <taxon>Hydra</taxon>
    </lineage>
</organism>
<dbReference type="InterPro" id="IPR016064">
    <property type="entry name" value="NAD/diacylglycerol_kinase_sf"/>
</dbReference>
<sequence length="846" mass="95386">MIENMSGNAGHCLTLKTFHKPTFCQHCSDLLWGITNQGLQCLKCKFVTHEKCQSALVAPCNATISAPIQIPQAHSLKLCNSSKKKFCASCHLRLENPCFECEDCAYCIHSHCRKSIKHNCKITSSFTSTIPKKSIRQNHHWIEEHLSVDLTCEVCDKHFSNMDSFSGLRCSWCLNTVHSHCMSQNNRACDFGPLHKLVLPPYSVKQFSSDCLFYKPVKNMDCACFIFESDMNNMISWKSVSFTKDSTVADVLIAAIESFKKTEDSSSFYLTGINMCDSEMDLHEDEIFSKIYPASYQQIFLRHKWINSVSIITVHAGNINAWISSADVIIKPQSTINDLIENTLKQLYLKDKKPEDFSVIKMKLRPDLAQNYFQYNERSYNDFDDQDTKFYLQPKKEPMSEYSLFIGNLPTDLSRNNYQVLLSDQLGGWEKDMCIKAIFSANGGLVVSFNSLETFQKLSSKIKNITISGKHLFSYFLPEIVDECLSPNATPLLVFVNSKSGGGQGEKLLTNLRQLLNPYQVVDLLQGGPLPALYMFRNLREFRILICGGDGTFGWVLSCIDEISSNTLKCKQPASALLPLGTGNDLARVLNWGAGYTGEPPLSILQLVENAEPILFDRWSIMFDYPSGASILKKDPVKYVPMNNYFSIGIDAEVCLEFHAAREEHPEKFSSRMHNKGIYFKAGIRKLAKSSMTDLQNKLILKVDGKDCKLPTIQGLAIVNINSWGGGADPWGKDVDEKFKVQSYSDGNLEVVGFTGVYHLGKIKSGFSTGIRIAQGTQINLELKADLPVQVDGEPWLQQRANIFIRPLLNQVKMLFKCNEVRRRTYTSFTSPKKGDLKLQSSNPLY</sequence>
<dbReference type="Proteomes" id="UP001652625">
    <property type="component" value="Chromosome 04"/>
</dbReference>
<dbReference type="Pfam" id="PF00781">
    <property type="entry name" value="DAGK_cat"/>
    <property type="match status" value="1"/>
</dbReference>
<evidence type="ECO:0000256" key="12">
    <source>
        <dbReference type="RuleBase" id="RU361128"/>
    </source>
</evidence>
<dbReference type="Pfam" id="PF00130">
    <property type="entry name" value="C1_1"/>
    <property type="match status" value="2"/>
</dbReference>
<feature type="domain" description="Phorbol-ester/DAG-type" evidence="13">
    <location>
        <begin position="10"/>
        <end position="60"/>
    </location>
</feature>
<keyword evidence="10 12" id="KW-0067">ATP-binding</keyword>
<dbReference type="CDD" id="cd20805">
    <property type="entry name" value="C1_DGK_rpt2"/>
    <property type="match status" value="1"/>
</dbReference>
<gene>
    <name evidence="16" type="primary">LOC105846105</name>
</gene>
<evidence type="ECO:0000256" key="3">
    <source>
        <dbReference type="ARBA" id="ARBA00022679"/>
    </source>
</evidence>
<dbReference type="InterPro" id="IPR037607">
    <property type="entry name" value="DGK"/>
</dbReference>
<dbReference type="Gene3D" id="2.60.200.40">
    <property type="match status" value="1"/>
</dbReference>
<dbReference type="SUPFAM" id="SSF111331">
    <property type="entry name" value="NAD kinase/diacylglycerol kinase-like"/>
    <property type="match status" value="1"/>
</dbReference>
<evidence type="ECO:0000313" key="16">
    <source>
        <dbReference type="RefSeq" id="XP_065652349.1"/>
    </source>
</evidence>
<dbReference type="Pfam" id="PF24099">
    <property type="entry name" value="RBD_DGKtheta"/>
    <property type="match status" value="1"/>
</dbReference>
<accession>A0ABM4BT63</accession>
<protein>
    <recommendedName>
        <fullName evidence="12">Diacylglycerol kinase</fullName>
        <shortName evidence="12">DAG kinase</shortName>
        <ecNumber evidence="12">2.7.1.107</ecNumber>
    </recommendedName>
</protein>
<keyword evidence="5" id="KW-0677">Repeat</keyword>
<keyword evidence="15" id="KW-1185">Reference proteome</keyword>
<dbReference type="EC" id="2.7.1.107" evidence="12"/>
<dbReference type="GO" id="GO:0016301">
    <property type="term" value="F:kinase activity"/>
    <property type="evidence" value="ECO:0007669"/>
    <property type="project" value="UniProtKB-KW"/>
</dbReference>
<keyword evidence="9" id="KW-0862">Zinc</keyword>
<dbReference type="InterPro" id="IPR002219">
    <property type="entry name" value="PKC_DAG/PE"/>
</dbReference>
<evidence type="ECO:0000256" key="10">
    <source>
        <dbReference type="ARBA" id="ARBA00022840"/>
    </source>
</evidence>
<keyword evidence="11" id="KW-0472">Membrane</keyword>
<dbReference type="SMART" id="SM00109">
    <property type="entry name" value="C1"/>
    <property type="match status" value="2"/>
</dbReference>
<evidence type="ECO:0000256" key="9">
    <source>
        <dbReference type="ARBA" id="ARBA00022833"/>
    </source>
</evidence>
<dbReference type="GeneID" id="105846105"/>
<evidence type="ECO:0000259" key="14">
    <source>
        <dbReference type="PROSITE" id="PS50146"/>
    </source>
</evidence>
<dbReference type="CDD" id="cd20804">
    <property type="entry name" value="C1_DGKtheta_typeV_rpt2"/>
    <property type="match status" value="1"/>
</dbReference>
<evidence type="ECO:0000256" key="8">
    <source>
        <dbReference type="ARBA" id="ARBA00022777"/>
    </source>
</evidence>
<evidence type="ECO:0000256" key="4">
    <source>
        <dbReference type="ARBA" id="ARBA00022723"/>
    </source>
</evidence>
<dbReference type="RefSeq" id="XP_065652349.1">
    <property type="nucleotide sequence ID" value="XM_065796277.1"/>
</dbReference>
<feature type="domain" description="Phorbol-ester/DAG-type" evidence="13">
    <location>
        <begin position="73"/>
        <end position="120"/>
    </location>
</feature>
<dbReference type="PROSITE" id="PS50081">
    <property type="entry name" value="ZF_DAG_PE_2"/>
    <property type="match status" value="3"/>
</dbReference>
<comment type="catalytic activity">
    <reaction evidence="12">
        <text>a 1,2-diacyl-sn-glycerol + ATP = a 1,2-diacyl-sn-glycero-3-phosphate + ADP + H(+)</text>
        <dbReference type="Rhea" id="RHEA:10272"/>
        <dbReference type="ChEBI" id="CHEBI:15378"/>
        <dbReference type="ChEBI" id="CHEBI:17815"/>
        <dbReference type="ChEBI" id="CHEBI:30616"/>
        <dbReference type="ChEBI" id="CHEBI:58608"/>
        <dbReference type="ChEBI" id="CHEBI:456216"/>
        <dbReference type="EC" id="2.7.1.107"/>
    </reaction>
</comment>
<dbReference type="PROSITE" id="PS50146">
    <property type="entry name" value="DAGK"/>
    <property type="match status" value="1"/>
</dbReference>
<dbReference type="Gene3D" id="3.30.60.20">
    <property type="match status" value="2"/>
</dbReference>
<feature type="domain" description="DAGKc" evidence="14">
    <location>
        <begin position="487"/>
        <end position="625"/>
    </location>
</feature>
<feature type="domain" description="Phorbol-ester/DAG-type" evidence="13">
    <location>
        <begin position="138"/>
        <end position="189"/>
    </location>
</feature>
<evidence type="ECO:0000256" key="6">
    <source>
        <dbReference type="ARBA" id="ARBA00022741"/>
    </source>
</evidence>
<dbReference type="PROSITE" id="PS00479">
    <property type="entry name" value="ZF_DAG_PE_1"/>
    <property type="match status" value="2"/>
</dbReference>
<dbReference type="CDD" id="cd20803">
    <property type="entry name" value="C1_DGKtheta_typeV_rpt1"/>
    <property type="match status" value="1"/>
</dbReference>
<evidence type="ECO:0000256" key="1">
    <source>
        <dbReference type="ARBA" id="ARBA00004370"/>
    </source>
</evidence>
<dbReference type="Gene3D" id="3.40.50.10330">
    <property type="entry name" value="Probable inorganic polyphosphate/atp-NAD kinase, domain 1"/>
    <property type="match status" value="1"/>
</dbReference>
<dbReference type="SMART" id="SM00045">
    <property type="entry name" value="DAGKa"/>
    <property type="match status" value="1"/>
</dbReference>
<name>A0ABM4BT63_HYDVU</name>
<dbReference type="InterPro" id="IPR046349">
    <property type="entry name" value="C1-like_sf"/>
</dbReference>
<dbReference type="Pfam" id="PF00609">
    <property type="entry name" value="DAGK_acc"/>
    <property type="match status" value="1"/>
</dbReference>
<dbReference type="PANTHER" id="PTHR11255:SF54">
    <property type="entry name" value="DIACYLGLYCEROL KINASE THETA"/>
    <property type="match status" value="1"/>
</dbReference>
<keyword evidence="4" id="KW-0479">Metal-binding</keyword>
<dbReference type="InterPro" id="IPR056392">
    <property type="entry name" value="DGKtheta_RBD"/>
</dbReference>